<evidence type="ECO:0000256" key="12">
    <source>
        <dbReference type="SAM" id="MobiDB-lite"/>
    </source>
</evidence>
<feature type="binding site" evidence="11">
    <location>
        <position position="472"/>
    </location>
    <ligand>
        <name>Zn(2+)</name>
        <dbReference type="ChEBI" id="CHEBI:29105"/>
        <note>catalytic</note>
    </ligand>
</feature>
<keyword evidence="9 11" id="KW-1015">Disulfide bond</keyword>
<dbReference type="Pfam" id="PF25379">
    <property type="entry name" value="Adt-1"/>
    <property type="match status" value="1"/>
</dbReference>
<evidence type="ECO:0000259" key="13">
    <source>
        <dbReference type="PROSITE" id="PS50215"/>
    </source>
</evidence>
<keyword evidence="5" id="KW-0677">Repeat</keyword>
<evidence type="ECO:0000256" key="11">
    <source>
        <dbReference type="PROSITE-ProRule" id="PRU00276"/>
    </source>
</evidence>
<dbReference type="GO" id="GO:0031012">
    <property type="term" value="C:extracellular matrix"/>
    <property type="evidence" value="ECO:0007669"/>
    <property type="project" value="TreeGrafter"/>
</dbReference>
<reference evidence="14" key="1">
    <citation type="submission" date="2020-09" db="EMBL/GenBank/DDBJ databases">
        <authorList>
            <person name="Kikuchi T."/>
        </authorList>
    </citation>
    <scope>NUCLEOTIDE SEQUENCE</scope>
    <source>
        <strain evidence="14">SH1</strain>
    </source>
</reference>
<gene>
    <name evidence="14" type="ORF">BOKJ2_LOCUS13324</name>
</gene>
<dbReference type="Pfam" id="PF00090">
    <property type="entry name" value="TSP_1"/>
    <property type="match status" value="12"/>
</dbReference>
<dbReference type="PROSITE" id="PS50092">
    <property type="entry name" value="TSP1"/>
    <property type="match status" value="13"/>
</dbReference>
<evidence type="ECO:0000256" key="6">
    <source>
        <dbReference type="ARBA" id="ARBA00022801"/>
    </source>
</evidence>
<keyword evidence="6" id="KW-0378">Hydrolase</keyword>
<comment type="subcellular location">
    <subcellularLocation>
        <location evidence="1">Secreted</location>
    </subcellularLocation>
</comment>
<dbReference type="Gene3D" id="2.20.100.10">
    <property type="entry name" value="Thrombospondin type-1 (TSP1) repeat"/>
    <property type="match status" value="13"/>
</dbReference>
<dbReference type="InterPro" id="IPR036383">
    <property type="entry name" value="TSP1_rpt_sf"/>
</dbReference>
<dbReference type="FunFam" id="2.20.100.10:FF:000007">
    <property type="entry name" value="Thrombospondin 1"/>
    <property type="match status" value="1"/>
</dbReference>
<dbReference type="GO" id="GO:0046872">
    <property type="term" value="F:metal ion binding"/>
    <property type="evidence" value="ECO:0007669"/>
    <property type="project" value="UniProtKB-KW"/>
</dbReference>
<feature type="domain" description="Peptidase M12B" evidence="13">
    <location>
        <begin position="313"/>
        <end position="515"/>
    </location>
</feature>
<dbReference type="InterPro" id="IPR050439">
    <property type="entry name" value="ADAMTS_ADAMTS-like"/>
</dbReference>
<dbReference type="EMBL" id="CAJFDH010000006">
    <property type="protein sequence ID" value="CAD5229265.1"/>
    <property type="molecule type" value="Genomic_DNA"/>
</dbReference>
<evidence type="ECO:0000256" key="2">
    <source>
        <dbReference type="ARBA" id="ARBA00022525"/>
    </source>
</evidence>
<dbReference type="CDD" id="cd04273">
    <property type="entry name" value="ZnMc_ADAMTS_like"/>
    <property type="match status" value="1"/>
</dbReference>
<dbReference type="FunFam" id="2.20.100.10:FF:000001">
    <property type="entry name" value="semaphorin-5A isoform X1"/>
    <property type="match status" value="3"/>
</dbReference>
<dbReference type="InterPro" id="IPR000884">
    <property type="entry name" value="TSP1_rpt"/>
</dbReference>
<feature type="compositionally biased region" description="Basic and acidic residues" evidence="12">
    <location>
        <begin position="7"/>
        <end position="22"/>
    </location>
</feature>
<dbReference type="InterPro" id="IPR001590">
    <property type="entry name" value="Peptidase_M12B"/>
</dbReference>
<evidence type="ECO:0000256" key="1">
    <source>
        <dbReference type="ARBA" id="ARBA00004613"/>
    </source>
</evidence>
<organism evidence="14 15">
    <name type="scientific">Bursaphelenchus okinawaensis</name>
    <dbReference type="NCBI Taxonomy" id="465554"/>
    <lineage>
        <taxon>Eukaryota</taxon>
        <taxon>Metazoa</taxon>
        <taxon>Ecdysozoa</taxon>
        <taxon>Nematoda</taxon>
        <taxon>Chromadorea</taxon>
        <taxon>Rhabditida</taxon>
        <taxon>Tylenchina</taxon>
        <taxon>Tylenchomorpha</taxon>
        <taxon>Aphelenchoidea</taxon>
        <taxon>Aphelenchoididae</taxon>
        <taxon>Bursaphelenchus</taxon>
    </lineage>
</organism>
<dbReference type="Gene3D" id="3.40.1620.60">
    <property type="match status" value="1"/>
</dbReference>
<feature type="active site" evidence="11">
    <location>
        <position position="469"/>
    </location>
</feature>
<evidence type="ECO:0000313" key="14">
    <source>
        <dbReference type="EMBL" id="CAD5229265.1"/>
    </source>
</evidence>
<evidence type="ECO:0000256" key="8">
    <source>
        <dbReference type="ARBA" id="ARBA00023049"/>
    </source>
</evidence>
<evidence type="ECO:0000256" key="4">
    <source>
        <dbReference type="ARBA" id="ARBA00022723"/>
    </source>
</evidence>
<evidence type="ECO:0000256" key="10">
    <source>
        <dbReference type="ARBA" id="ARBA00023180"/>
    </source>
</evidence>
<keyword evidence="4 11" id="KW-0479">Metal-binding</keyword>
<dbReference type="Proteomes" id="UP000783686">
    <property type="component" value="Unassembled WGS sequence"/>
</dbReference>
<feature type="binding site" evidence="11">
    <location>
        <position position="478"/>
    </location>
    <ligand>
        <name>Zn(2+)</name>
        <dbReference type="ChEBI" id="CHEBI:29105"/>
        <note>catalytic</note>
    </ligand>
</feature>
<dbReference type="PRINTS" id="PR01705">
    <property type="entry name" value="TSP1REPEAT"/>
</dbReference>
<dbReference type="Pfam" id="PF01421">
    <property type="entry name" value="Reprolysin"/>
    <property type="match status" value="1"/>
</dbReference>
<dbReference type="InterPro" id="IPR041645">
    <property type="entry name" value="ADAMTS_CR_2"/>
</dbReference>
<evidence type="ECO:0000313" key="15">
    <source>
        <dbReference type="Proteomes" id="UP000614601"/>
    </source>
</evidence>
<dbReference type="GO" id="GO:0030198">
    <property type="term" value="P:extracellular matrix organization"/>
    <property type="evidence" value="ECO:0007669"/>
    <property type="project" value="TreeGrafter"/>
</dbReference>
<feature type="disulfide bond" evidence="11">
    <location>
        <begin position="485"/>
        <end position="490"/>
    </location>
</feature>
<dbReference type="OrthoDB" id="10035764at2759"/>
<dbReference type="GO" id="GO:0006508">
    <property type="term" value="P:proteolysis"/>
    <property type="evidence" value="ECO:0007669"/>
    <property type="project" value="UniProtKB-KW"/>
</dbReference>
<dbReference type="SMART" id="SM00209">
    <property type="entry name" value="TSP1"/>
    <property type="match status" value="13"/>
</dbReference>
<dbReference type="Gene3D" id="3.40.390.10">
    <property type="entry name" value="Collagenase (Catalytic Domain)"/>
    <property type="match status" value="1"/>
</dbReference>
<name>A0A811LNE1_9BILA</name>
<keyword evidence="7 11" id="KW-0862">Zinc</keyword>
<feature type="binding site" evidence="11">
    <location>
        <position position="468"/>
    </location>
    <ligand>
        <name>Zn(2+)</name>
        <dbReference type="ChEBI" id="CHEBI:29105"/>
        <note>catalytic</note>
    </ligand>
</feature>
<keyword evidence="2" id="KW-0964">Secreted</keyword>
<keyword evidence="10" id="KW-0325">Glycoprotein</keyword>
<evidence type="ECO:0000256" key="5">
    <source>
        <dbReference type="ARBA" id="ARBA00022737"/>
    </source>
</evidence>
<dbReference type="SUPFAM" id="SSF82895">
    <property type="entry name" value="TSP-1 type 1 repeat"/>
    <property type="match status" value="13"/>
</dbReference>
<protein>
    <recommendedName>
        <fullName evidence="13">Peptidase M12B domain-containing protein</fullName>
    </recommendedName>
</protein>
<accession>A0A811LNE1</accession>
<dbReference type="PANTHER" id="PTHR13723:SF315">
    <property type="entry name" value="NO LONG NERVE CORD, ISOFORM C"/>
    <property type="match status" value="1"/>
</dbReference>
<proteinExistence type="predicted"/>
<dbReference type="InterPro" id="IPR024079">
    <property type="entry name" value="MetalloPept_cat_dom_sf"/>
</dbReference>
<dbReference type="Pfam" id="PF17771">
    <property type="entry name" value="ADAMTS_CR_2"/>
    <property type="match status" value="1"/>
</dbReference>
<dbReference type="PROSITE" id="PS50215">
    <property type="entry name" value="ADAM_MEPRO"/>
    <property type="match status" value="1"/>
</dbReference>
<comment type="caution">
    <text evidence="14">The sequence shown here is derived from an EMBL/GenBank/DDBJ whole genome shotgun (WGS) entry which is preliminary data.</text>
</comment>
<keyword evidence="8" id="KW-0482">Metalloprotease</keyword>
<dbReference type="InterPro" id="IPR057401">
    <property type="entry name" value="Adt-1/2-like_dom"/>
</dbReference>
<dbReference type="SUPFAM" id="SSF55486">
    <property type="entry name" value="Metalloproteases ('zincins'), catalytic domain"/>
    <property type="match status" value="1"/>
</dbReference>
<comment type="caution">
    <text evidence="11">Lacks conserved residue(s) required for the propagation of feature annotation.</text>
</comment>
<dbReference type="GO" id="GO:0005576">
    <property type="term" value="C:extracellular region"/>
    <property type="evidence" value="ECO:0007669"/>
    <property type="project" value="UniProtKB-SubCell"/>
</dbReference>
<dbReference type="PANTHER" id="PTHR13723">
    <property type="entry name" value="ADAMTS A DISINTEGRIN AND METALLOPROTEASE WITH THROMBOSPONDIN MOTIFS PROTEASE"/>
    <property type="match status" value="1"/>
</dbReference>
<dbReference type="Proteomes" id="UP000614601">
    <property type="component" value="Unassembled WGS sequence"/>
</dbReference>
<sequence>MQLKVKMNGEEDANHPDASHPARELDRKFRGYSICLPLIPRYEGDPPCCYAPIVVTFNLAVSRSIFNIVYDSHQLKSSCQLLMLFQVIITLLVYQCQSFHHKLTKQELAHTFGVEHVDHVPEYDLIRAKRHIIDGERKKIEFKAWNKSYVIDLTLNKKLISPHLISVIRDLNSTVEYKGLPTLDQSCHYIGQLVDGDHKAAISDCKRLQGVVVTDEHFLVLQSVPKRLQDEHGPHVIYKRESGLINPLEHFTEFSEDTKLTDIEEHGEFCDVNTVTGDDKHGNESNRFLYLNYTIPSEAKLDSLFIFPQLDPITLEIGLFLDSALYEHFKREFTADPEKHLTEFSLALINNVHVLYQQPTLSPNLDIVIVRFEMWKSQPPNLASHLHKNGQAQTLLDSFCRHQARINPGTDLTDPGHWDHGVLLTGYDIYHTTPSVAGVAPVARMCDDLFACSLVEGLHLGRSFVLAHEMGHNMGMVHDGVQNQCGRSCCLMSAVNGAGKTTWSECSVREFNAFMLQLDESGRGNCLRDPAISITSHDHLQDGRLPGQRFTADQQCSYFWGRDYQVEIPNGRSMEDICRILWCGNSGSTISTAHPALEGSWCGGQKWCQEGQCQQWRSLTPQPVIVHGGWSQWSSGDKQCAITPCQVTGSIAVNAQLRTCTNPAPNNGGRQCSGANIRGLVCGSTKSECKGLTQKEYSDHICSTIKNDPIRPDRQLSGIGFMHATQPCKVWCHVTGSEVIRNKGQLPNGSPCGDGHHCVGGVCLKLRCNGRALVSSLADCPEDNAPAFRNAPKWDSWSEWSTCSVSCGDHGLQKRTRICKSGEQQCQGKPSELRDCTPEPKPCERYSGWTDWSKCSVSCGDGTQKRTRKCESGDNCSEKLMDVKKCTEEECPSWSVWSSWTSCSEKCGKKGTQKRSRTCRQKEYQVSKELCEGDEEETQPCQEAECELQKEWGPWQQCSVSCGIGFQLRERQCNGKPCGGKQARTCNAQDCIKLSDHNVMSEWTLWSKCSQSCGQGTQSRQRRCLSGKCNSNEPVYEEKRCVLRPCPTWTAWEQWSTCSSCSELETRRRKRKCVIGLTLLEDEVIEIDSQLCTGESVETTKCSTYCEDPLKAPVFPVERALSSWAEWESWQACSVSCGKGFKKRSRRCRSGFDCEGDGFDFEIQSCNNECKEPGEWKEWSEWSLCSKSCGKGKQTRSRVCSLLLVFLCSGNSTEERDCNVHDCGEVENTALKLKKPQWSDWSEWSKCSCFTLKKFRRRFCIINDPTVQGFCSGPLIDQKNCEPESCLAVTGGWSSWSEWSLCSKDCGGVGHQIRNRMCSEPLPSNRGAYCTGYSFDQKTCDPQKACTEKPVDGKWSDWTEWSTCSDPCQNGQRSRTRFCTNPSPQNNGKPCHGNDFELQPCLDLQFCGKSVHGEWSSWDRWSNCTEHCGFAFKRRERYCTAPRPDGQGKPCSGSAHLASVCRTSPCTQPATDGEWSEWSSWTDCTMHCGHGTRTRSRTCAQPSNGGMPCFGLSDQSETCTTDSDLCPLTTNHTVMVDKYLSEALSSF</sequence>
<feature type="region of interest" description="Disordered" evidence="12">
    <location>
        <begin position="1"/>
        <end position="22"/>
    </location>
</feature>
<dbReference type="EMBL" id="CAJFCW020000006">
    <property type="protein sequence ID" value="CAG9126184.1"/>
    <property type="molecule type" value="Genomic_DNA"/>
</dbReference>
<keyword evidence="15" id="KW-1185">Reference proteome</keyword>
<evidence type="ECO:0000256" key="7">
    <source>
        <dbReference type="ARBA" id="ARBA00022833"/>
    </source>
</evidence>
<evidence type="ECO:0000256" key="3">
    <source>
        <dbReference type="ARBA" id="ARBA00022670"/>
    </source>
</evidence>
<dbReference type="GO" id="GO:0004222">
    <property type="term" value="F:metalloendopeptidase activity"/>
    <property type="evidence" value="ECO:0007669"/>
    <property type="project" value="InterPro"/>
</dbReference>
<evidence type="ECO:0000256" key="9">
    <source>
        <dbReference type="ARBA" id="ARBA00023157"/>
    </source>
</evidence>
<keyword evidence="3" id="KW-0645">Protease</keyword>